<keyword evidence="1" id="KW-0732">Signal</keyword>
<feature type="signal peptide" evidence="1">
    <location>
        <begin position="1"/>
        <end position="24"/>
    </location>
</feature>
<gene>
    <name evidence="2" type="ORF">ABT39_MTgene2458</name>
</gene>
<feature type="chain" id="PRO_5007152013" evidence="1">
    <location>
        <begin position="25"/>
        <end position="99"/>
    </location>
</feature>
<comment type="caution">
    <text evidence="2">The sequence shown here is derived from an EMBL/GenBank/DDBJ whole genome shotgun (WGS) entry which is preliminary data.</text>
</comment>
<reference evidence="2" key="1">
    <citation type="journal article" date="2015" name="Genome Biol. Evol.">
        <title>Organellar Genomes of White Spruce (Picea glauca): Assembly and Annotation.</title>
        <authorList>
            <person name="Jackman S.D."/>
            <person name="Warren R.L."/>
            <person name="Gibb E.A."/>
            <person name="Vandervalk B.P."/>
            <person name="Mohamadi H."/>
            <person name="Chu J."/>
            <person name="Raymond A."/>
            <person name="Pleasance S."/>
            <person name="Coope R."/>
            <person name="Wildung M.R."/>
            <person name="Ritland C.E."/>
            <person name="Bousquet J."/>
            <person name="Jones S.J."/>
            <person name="Bohlmann J."/>
            <person name="Birol I."/>
        </authorList>
    </citation>
    <scope>NUCLEOTIDE SEQUENCE [LARGE SCALE GENOMIC DNA]</scope>
    <source>
        <tissue evidence="2">Flushing bud</tissue>
    </source>
</reference>
<name>A0A117NFQ7_PICGL</name>
<evidence type="ECO:0000256" key="1">
    <source>
        <dbReference type="SAM" id="SignalP"/>
    </source>
</evidence>
<sequence>MTISNPILLLTIILILLLSLLTITIPTGRCGTYADVHKCSTELHSTSDYSYSRISVCVTTVYRVYPVVLCPTLATLLYNTHSEVVAHLTLYFGLSTFHG</sequence>
<evidence type="ECO:0000313" key="2">
    <source>
        <dbReference type="EMBL" id="KUM45622.1"/>
    </source>
</evidence>
<dbReference type="EMBL" id="LKAM01000017">
    <property type="protein sequence ID" value="KUM45622.1"/>
    <property type="molecule type" value="Genomic_DNA"/>
</dbReference>
<organism evidence="2">
    <name type="scientific">Picea glauca</name>
    <name type="common">White spruce</name>
    <name type="synonym">Pinus glauca</name>
    <dbReference type="NCBI Taxonomy" id="3330"/>
    <lineage>
        <taxon>Eukaryota</taxon>
        <taxon>Viridiplantae</taxon>
        <taxon>Streptophyta</taxon>
        <taxon>Embryophyta</taxon>
        <taxon>Tracheophyta</taxon>
        <taxon>Spermatophyta</taxon>
        <taxon>Pinopsida</taxon>
        <taxon>Pinidae</taxon>
        <taxon>Conifers I</taxon>
        <taxon>Pinales</taxon>
        <taxon>Pinaceae</taxon>
        <taxon>Picea</taxon>
    </lineage>
</organism>
<proteinExistence type="predicted"/>
<accession>A0A117NFQ7</accession>
<dbReference type="AlphaFoldDB" id="A0A117NFQ7"/>
<keyword evidence="2" id="KW-0496">Mitochondrion</keyword>
<protein>
    <submittedName>
        <fullName evidence="2">Uncharacterized protein</fullName>
    </submittedName>
</protein>
<geneLocation type="mitochondrion" evidence="2"/>